<proteinExistence type="inferred from homology"/>
<name>A0A1M6VRS9_PSETH</name>
<organism evidence="3 4">
    <name type="scientific">Pseudonocardia thermophila</name>
    <dbReference type="NCBI Taxonomy" id="1848"/>
    <lineage>
        <taxon>Bacteria</taxon>
        <taxon>Bacillati</taxon>
        <taxon>Actinomycetota</taxon>
        <taxon>Actinomycetes</taxon>
        <taxon>Pseudonocardiales</taxon>
        <taxon>Pseudonocardiaceae</taxon>
        <taxon>Pseudonocardia</taxon>
    </lineage>
</organism>
<dbReference type="InterPro" id="IPR006442">
    <property type="entry name" value="Antitoxin_Phd/YefM"/>
</dbReference>
<comment type="function">
    <text evidence="2">Antitoxin component of a type II toxin-antitoxin (TA) system.</text>
</comment>
<comment type="similarity">
    <text evidence="1 2">Belongs to the phD/YefM antitoxin family.</text>
</comment>
<dbReference type="InterPro" id="IPR036165">
    <property type="entry name" value="YefM-like_sf"/>
</dbReference>
<dbReference type="SUPFAM" id="SSF53807">
    <property type="entry name" value="Helical backbone' metal receptor"/>
    <property type="match status" value="1"/>
</dbReference>
<dbReference type="Proteomes" id="UP000184363">
    <property type="component" value="Unassembled WGS sequence"/>
</dbReference>
<gene>
    <name evidence="3" type="ORF">SAMN05443637_11318</name>
</gene>
<reference evidence="3 4" key="1">
    <citation type="submission" date="2016-11" db="EMBL/GenBank/DDBJ databases">
        <authorList>
            <person name="Jaros S."/>
            <person name="Januszkiewicz K."/>
            <person name="Wedrychowicz H."/>
        </authorList>
    </citation>
    <scope>NUCLEOTIDE SEQUENCE [LARGE SCALE GENOMIC DNA]</scope>
    <source>
        <strain evidence="3 4">DSM 43832</strain>
    </source>
</reference>
<dbReference type="SUPFAM" id="SSF143120">
    <property type="entry name" value="YefM-like"/>
    <property type="match status" value="1"/>
</dbReference>
<dbReference type="NCBIfam" id="TIGR01552">
    <property type="entry name" value="phd_fam"/>
    <property type="match status" value="1"/>
</dbReference>
<sequence length="206" mass="21232">MSIGPAFGGGRTFVDATGAPVPLRGPVRRVVASDPSVGALLLEIGAAVVGCAGRLGDVPSVGEARRPDAARVAALRPDAVITGCREGRHDLAQPGTVDALRRIAPVIAVDVARSDGAVARADLRALLGSTGRTGVDPLGELDEEAAAHGLERLGPRAAALVREVARTGRPALLTDDGRAVAAIVDIADYRRLQELVELVRELRLGK</sequence>
<evidence type="ECO:0000313" key="4">
    <source>
        <dbReference type="Proteomes" id="UP000184363"/>
    </source>
</evidence>
<dbReference type="AlphaFoldDB" id="A0A1M6VRS9"/>
<dbReference type="CDD" id="cd00636">
    <property type="entry name" value="TroA-like"/>
    <property type="match status" value="1"/>
</dbReference>
<dbReference type="Pfam" id="PF02604">
    <property type="entry name" value="PhdYeFM_antitox"/>
    <property type="match status" value="1"/>
</dbReference>
<dbReference type="OrthoDB" id="3575631at2"/>
<accession>A0A1M6VRS9</accession>
<evidence type="ECO:0000256" key="2">
    <source>
        <dbReference type="RuleBase" id="RU362080"/>
    </source>
</evidence>
<evidence type="ECO:0000313" key="3">
    <source>
        <dbReference type="EMBL" id="SHK84222.1"/>
    </source>
</evidence>
<dbReference type="RefSeq" id="WP_073458124.1">
    <property type="nucleotide sequence ID" value="NZ_FRAP01000013.1"/>
</dbReference>
<keyword evidence="4" id="KW-1185">Reference proteome</keyword>
<dbReference type="Gene3D" id="3.40.50.1980">
    <property type="entry name" value="Nitrogenase molybdenum iron protein domain"/>
    <property type="match status" value="1"/>
</dbReference>
<dbReference type="Gene3D" id="3.40.1620.10">
    <property type="entry name" value="YefM-like domain"/>
    <property type="match status" value="1"/>
</dbReference>
<protein>
    <recommendedName>
        <fullName evidence="2">Antitoxin</fullName>
    </recommendedName>
</protein>
<dbReference type="STRING" id="1848.SAMN05443637_11318"/>
<evidence type="ECO:0000256" key="1">
    <source>
        <dbReference type="ARBA" id="ARBA00009981"/>
    </source>
</evidence>
<dbReference type="EMBL" id="FRAP01000013">
    <property type="protein sequence ID" value="SHK84222.1"/>
    <property type="molecule type" value="Genomic_DNA"/>
</dbReference>